<reference evidence="1 2" key="1">
    <citation type="submission" date="2017-08" db="EMBL/GenBank/DDBJ databases">
        <title>Infants hospitalized years apart are colonized by the same room-sourced microbial strains.</title>
        <authorList>
            <person name="Brooks B."/>
            <person name="Olm M.R."/>
            <person name="Firek B.A."/>
            <person name="Baker R."/>
            <person name="Thomas B.C."/>
            <person name="Morowitz M.J."/>
            <person name="Banfield J.F."/>
        </authorList>
    </citation>
    <scope>NUCLEOTIDE SEQUENCE [LARGE SCALE GENOMIC DNA]</scope>
    <source>
        <strain evidence="1">S2_005_001_R2_27</strain>
    </source>
</reference>
<evidence type="ECO:0000313" key="1">
    <source>
        <dbReference type="EMBL" id="PZQ82652.1"/>
    </source>
</evidence>
<sequence length="137" mass="14789">MSATETVIDIDRVGRKGYPRHYQAFGAAPPTKVVPVDAPAGAPALPLEEQMRLEIQAMLDAKARERGYDSLASAVSYVTSTVPAWAAEALLLRDWRDAVWSYALAEMAAVLAGTREAPGVEAFLAEIDLACPFAWPE</sequence>
<proteinExistence type="predicted"/>
<name>A0A2W5R0J4_ANCNO</name>
<evidence type="ECO:0000313" key="2">
    <source>
        <dbReference type="Proteomes" id="UP000248887"/>
    </source>
</evidence>
<organism evidence="1 2">
    <name type="scientific">Ancylobacter novellus</name>
    <name type="common">Thiobacillus novellus</name>
    <dbReference type="NCBI Taxonomy" id="921"/>
    <lineage>
        <taxon>Bacteria</taxon>
        <taxon>Pseudomonadati</taxon>
        <taxon>Pseudomonadota</taxon>
        <taxon>Alphaproteobacteria</taxon>
        <taxon>Hyphomicrobiales</taxon>
        <taxon>Xanthobacteraceae</taxon>
        <taxon>Ancylobacter</taxon>
    </lineage>
</organism>
<protein>
    <submittedName>
        <fullName evidence="1">Uncharacterized protein</fullName>
    </submittedName>
</protein>
<gene>
    <name evidence="1" type="ORF">DI549_10750</name>
</gene>
<dbReference type="AlphaFoldDB" id="A0A2W5R0J4"/>
<dbReference type="Proteomes" id="UP000248887">
    <property type="component" value="Unassembled WGS sequence"/>
</dbReference>
<accession>A0A2W5R0J4</accession>
<comment type="caution">
    <text evidence="1">The sequence shown here is derived from an EMBL/GenBank/DDBJ whole genome shotgun (WGS) entry which is preliminary data.</text>
</comment>
<dbReference type="EMBL" id="QFQD01000030">
    <property type="protein sequence ID" value="PZQ82652.1"/>
    <property type="molecule type" value="Genomic_DNA"/>
</dbReference>